<organism evidence="10 11">
    <name type="scientific">Candidatus Erysipelatoclostridium merdavium</name>
    <dbReference type="NCBI Taxonomy" id="2838566"/>
    <lineage>
        <taxon>Bacteria</taxon>
        <taxon>Bacillati</taxon>
        <taxon>Bacillota</taxon>
        <taxon>Erysipelotrichia</taxon>
        <taxon>Erysipelotrichales</taxon>
        <taxon>Erysipelotrichales incertae sedis</taxon>
    </lineage>
</organism>
<sequence length="458" mass="52721">MDEFLREINATIFWQYIRNYQYKNNMQVTITNESIIIKTAYSHSEINAYDQQIFEFKVSNTYSHEDEFYLHFQMKTMKHALKLFKEMLEIIETLVNKPKTKVLLCCSGGLTTGFFAIKLNESVKILQQDYLFEAIAFNQLPVVAKDYDVILLAPQISYQHASVQEQFPNKIVLKIPTRVFAKYDTSKMLSLIKETQIKEYRKRHEVLTLGEITRRHGEILTLALIRNSVRIHIGYRLFGRDNEILEDGEIIKTYLTVDDICDVIDTMMLKHRHIDAIAIATPGIINDGIVDTMKIEGMVDGIDLKKAFGKRYRQKIILCNDVNAAAVGYHACQNNYHNISVIFQPVSTNVGMGHIVNDRLLVGSHSLSGEVQFMPLKLSKSRFEFNKTVKGTIELLVHEVLLCIVTIAPELVVICNSLLDLDKLKNELIKYLPKDYCPKIVRIDYLQDYCFIGSFILA</sequence>
<keyword evidence="5" id="KW-0808">Transferase</keyword>
<keyword evidence="7" id="KW-0418">Kinase</keyword>
<dbReference type="PANTHER" id="PTHR34581:SF2">
    <property type="entry name" value="PTS SYSTEM N,N'-DIACETYLCHITOBIOSE-SPECIFIC EIIB COMPONENT"/>
    <property type="match status" value="1"/>
</dbReference>
<dbReference type="SUPFAM" id="SSF53067">
    <property type="entry name" value="Actin-like ATPase domain"/>
    <property type="match status" value="1"/>
</dbReference>
<dbReference type="AlphaFoldDB" id="A0A9D1XJZ9"/>
<evidence type="ECO:0000256" key="7">
    <source>
        <dbReference type="ARBA" id="ARBA00022777"/>
    </source>
</evidence>
<dbReference type="SUPFAM" id="SSF52794">
    <property type="entry name" value="PTS system IIB component-like"/>
    <property type="match status" value="1"/>
</dbReference>
<comment type="caution">
    <text evidence="10">The sequence shown here is derived from an EMBL/GenBank/DDBJ whole genome shotgun (WGS) entry which is preliminary data.</text>
</comment>
<comment type="similarity">
    <text evidence="1">Belongs to the ROK (NagC/XylR) family.</text>
</comment>
<feature type="non-terminal residue" evidence="10">
    <location>
        <position position="458"/>
    </location>
</feature>
<evidence type="ECO:0000313" key="11">
    <source>
        <dbReference type="Proteomes" id="UP000886724"/>
    </source>
</evidence>
<dbReference type="InterPro" id="IPR051819">
    <property type="entry name" value="PTS_sugar-specific_EIIB"/>
</dbReference>
<dbReference type="PANTHER" id="PTHR34581">
    <property type="entry name" value="PTS SYSTEM N,N'-DIACETYLCHITOBIOSE-SPECIFIC EIIB COMPONENT"/>
    <property type="match status" value="1"/>
</dbReference>
<dbReference type="Pfam" id="PF02302">
    <property type="entry name" value="PTS_IIB"/>
    <property type="match status" value="1"/>
</dbReference>
<dbReference type="GO" id="GO:0016301">
    <property type="term" value="F:kinase activity"/>
    <property type="evidence" value="ECO:0007669"/>
    <property type="project" value="UniProtKB-KW"/>
</dbReference>
<evidence type="ECO:0000256" key="2">
    <source>
        <dbReference type="ARBA" id="ARBA00022448"/>
    </source>
</evidence>
<protein>
    <submittedName>
        <fullName evidence="10">ROK family protein</fullName>
    </submittedName>
</protein>
<dbReference type="Proteomes" id="UP000886724">
    <property type="component" value="Unassembled WGS sequence"/>
</dbReference>
<reference evidence="10" key="2">
    <citation type="submission" date="2021-04" db="EMBL/GenBank/DDBJ databases">
        <authorList>
            <person name="Gilroy R."/>
        </authorList>
    </citation>
    <scope>NUCLEOTIDE SEQUENCE</scope>
    <source>
        <strain evidence="10">ChiGjej1B1-14440</strain>
    </source>
</reference>
<dbReference type="Gene3D" id="3.30.420.40">
    <property type="match status" value="2"/>
</dbReference>
<evidence type="ECO:0000256" key="6">
    <source>
        <dbReference type="ARBA" id="ARBA00022683"/>
    </source>
</evidence>
<dbReference type="Gene3D" id="3.40.50.2300">
    <property type="match status" value="1"/>
</dbReference>
<keyword evidence="4" id="KW-0762">Sugar transport</keyword>
<dbReference type="EMBL" id="DXET01000077">
    <property type="protein sequence ID" value="HIX80943.1"/>
    <property type="molecule type" value="Genomic_DNA"/>
</dbReference>
<gene>
    <name evidence="10" type="ORF">H9980_03085</name>
</gene>
<evidence type="ECO:0000256" key="1">
    <source>
        <dbReference type="ARBA" id="ARBA00006479"/>
    </source>
</evidence>
<keyword evidence="2" id="KW-0813">Transport</keyword>
<dbReference type="PROSITE" id="PS51100">
    <property type="entry name" value="PTS_EIIB_TYPE_3"/>
    <property type="match status" value="1"/>
</dbReference>
<proteinExistence type="inferred from homology"/>
<feature type="modified residue" description="Phosphocysteine; by EIIA" evidence="8">
    <location>
        <position position="106"/>
    </location>
</feature>
<dbReference type="InterPro" id="IPR036095">
    <property type="entry name" value="PTS_EIIB-like_sf"/>
</dbReference>
<reference evidence="10" key="1">
    <citation type="journal article" date="2021" name="PeerJ">
        <title>Extensive microbial diversity within the chicken gut microbiome revealed by metagenomics and culture.</title>
        <authorList>
            <person name="Gilroy R."/>
            <person name="Ravi A."/>
            <person name="Getino M."/>
            <person name="Pursley I."/>
            <person name="Horton D.L."/>
            <person name="Alikhan N.F."/>
            <person name="Baker D."/>
            <person name="Gharbi K."/>
            <person name="Hall N."/>
            <person name="Watson M."/>
            <person name="Adriaenssens E.M."/>
            <person name="Foster-Nyarko E."/>
            <person name="Jarju S."/>
            <person name="Secka A."/>
            <person name="Antonio M."/>
            <person name="Oren A."/>
            <person name="Chaudhuri R.R."/>
            <person name="La Ragione R."/>
            <person name="Hildebrand F."/>
            <person name="Pallen M.J."/>
        </authorList>
    </citation>
    <scope>NUCLEOTIDE SEQUENCE</scope>
    <source>
        <strain evidence="10">ChiGjej1B1-14440</strain>
    </source>
</reference>
<evidence type="ECO:0000259" key="9">
    <source>
        <dbReference type="PROSITE" id="PS51100"/>
    </source>
</evidence>
<dbReference type="InterPro" id="IPR000600">
    <property type="entry name" value="ROK"/>
</dbReference>
<feature type="domain" description="PTS EIIB type-3" evidence="9">
    <location>
        <begin position="99"/>
        <end position="202"/>
    </location>
</feature>
<evidence type="ECO:0000313" key="10">
    <source>
        <dbReference type="EMBL" id="HIX80943.1"/>
    </source>
</evidence>
<evidence type="ECO:0000256" key="5">
    <source>
        <dbReference type="ARBA" id="ARBA00022679"/>
    </source>
</evidence>
<evidence type="ECO:0000256" key="3">
    <source>
        <dbReference type="ARBA" id="ARBA00022553"/>
    </source>
</evidence>
<dbReference type="Pfam" id="PF00480">
    <property type="entry name" value="ROK"/>
    <property type="match status" value="1"/>
</dbReference>
<dbReference type="InterPro" id="IPR003501">
    <property type="entry name" value="PTS_EIIB_2/3"/>
</dbReference>
<keyword evidence="6" id="KW-0598">Phosphotransferase system</keyword>
<evidence type="ECO:0000256" key="4">
    <source>
        <dbReference type="ARBA" id="ARBA00022597"/>
    </source>
</evidence>
<dbReference type="InterPro" id="IPR043129">
    <property type="entry name" value="ATPase_NBD"/>
</dbReference>
<accession>A0A9D1XJZ9</accession>
<dbReference type="GO" id="GO:0009401">
    <property type="term" value="P:phosphoenolpyruvate-dependent sugar phosphotransferase system"/>
    <property type="evidence" value="ECO:0007669"/>
    <property type="project" value="UniProtKB-KW"/>
</dbReference>
<dbReference type="GO" id="GO:0008982">
    <property type="term" value="F:protein-N(PI)-phosphohistidine-sugar phosphotransferase activity"/>
    <property type="evidence" value="ECO:0007669"/>
    <property type="project" value="InterPro"/>
</dbReference>
<name>A0A9D1XJZ9_9FIRM</name>
<keyword evidence="3" id="KW-0597">Phosphoprotein</keyword>
<dbReference type="InterPro" id="IPR013012">
    <property type="entry name" value="PTS_EIIB_3"/>
</dbReference>
<evidence type="ECO:0000256" key="8">
    <source>
        <dbReference type="PROSITE-ProRule" id="PRU00423"/>
    </source>
</evidence>